<dbReference type="SUPFAM" id="SSF55073">
    <property type="entry name" value="Nucleotide cyclase"/>
    <property type="match status" value="1"/>
</dbReference>
<keyword evidence="2" id="KW-0812">Transmembrane</keyword>
<dbReference type="NCBIfam" id="TIGR00254">
    <property type="entry name" value="GGDEF"/>
    <property type="match status" value="1"/>
</dbReference>
<feature type="domain" description="GGDEF" evidence="3">
    <location>
        <begin position="439"/>
        <end position="571"/>
    </location>
</feature>
<dbReference type="Gene3D" id="3.30.70.270">
    <property type="match status" value="1"/>
</dbReference>
<feature type="transmembrane region" description="Helical" evidence="2">
    <location>
        <begin position="331"/>
        <end position="349"/>
    </location>
</feature>
<proteinExistence type="predicted"/>
<dbReference type="InterPro" id="IPR000160">
    <property type="entry name" value="GGDEF_dom"/>
</dbReference>
<dbReference type="RefSeq" id="WP_135621883.1">
    <property type="nucleotide sequence ID" value="NZ_CP054491.1"/>
</dbReference>
<keyword evidence="2" id="KW-0472">Membrane</keyword>
<keyword evidence="5" id="KW-1185">Reference proteome</keyword>
<dbReference type="EMBL" id="CP054491">
    <property type="protein sequence ID" value="QKQ25677.1"/>
    <property type="molecule type" value="Genomic_DNA"/>
</dbReference>
<dbReference type="PANTHER" id="PTHR46663">
    <property type="entry name" value="DIGUANYLATE CYCLASE DGCT-RELATED"/>
    <property type="match status" value="1"/>
</dbReference>
<name>A0A6N0HU18_9GAMM</name>
<evidence type="ECO:0000256" key="2">
    <source>
        <dbReference type="SAM" id="Phobius"/>
    </source>
</evidence>
<protein>
    <submittedName>
        <fullName evidence="4">GGDEF domain-containing protein</fullName>
    </submittedName>
</protein>
<dbReference type="InterPro" id="IPR052163">
    <property type="entry name" value="DGC-Regulatory_Protein"/>
</dbReference>
<evidence type="ECO:0000256" key="1">
    <source>
        <dbReference type="ARBA" id="ARBA00001946"/>
    </source>
</evidence>
<organism evidence="4 5">
    <name type="scientific">Candidatus Reidiella endopervernicosa</name>
    <dbReference type="NCBI Taxonomy" id="2738883"/>
    <lineage>
        <taxon>Bacteria</taxon>
        <taxon>Pseudomonadati</taxon>
        <taxon>Pseudomonadota</taxon>
        <taxon>Gammaproteobacteria</taxon>
        <taxon>Candidatus Reidiella</taxon>
    </lineage>
</organism>
<dbReference type="AlphaFoldDB" id="A0A6N0HU18"/>
<dbReference type="GO" id="GO:0003824">
    <property type="term" value="F:catalytic activity"/>
    <property type="evidence" value="ECO:0007669"/>
    <property type="project" value="UniProtKB-ARBA"/>
</dbReference>
<dbReference type="Pfam" id="PF00990">
    <property type="entry name" value="GGDEF"/>
    <property type="match status" value="1"/>
</dbReference>
<sequence>MSTPNKKMLYSLRQIYLGFAALIGLGVVVLVWGAQIYVLNAGESSTANINTRDALLQHSRQIKRTLWEAYAGVDAYLLKPTPQFHQQVTDNLASAKKHTDLLATVPPIHELNPAAIALTISSELSSLQNHANQLLALRTNGEALYPSFKLIRDVLRIENIKFTTTLSTTIDELNASYIHKDGYQLFLRLNHNWTQLTSSFHLYLANRLSGFNEPGLVGQATDVDELYQQLSRTLYQIREFDRTYRIDLINSSTLDDIEESAMNWYRSFEEIKHIHAGNYWRSDIPLLENHFRPLFNNIVKKLHDFDRQIDASAAYDVGALSNVADNIGNTLWAMTMIGLIFIAVVYLFFNRIVLQPIALVAQALTDESRNKVNIQIPRLCTTETQSLVDAFSEMRRQVNSRQTELEHQALHDSLTSLPNRALINDRLEQAVKSTRRSGGSFALIMMDLDRFKEINDTLGHQAGDEVLCQISKRLNKTLRDSDTVARLGGDEFAILLPTADGEQATHIADKITTMMEQPLQIKEHKLYVGGSLGIALFPDHANDSESLLQRADVAMYLAKRSNSGYAFTTQIMMSTAYRVSRL</sequence>
<dbReference type="KEGG" id="rev:HUE57_04745"/>
<dbReference type="PANTHER" id="PTHR46663:SF4">
    <property type="entry name" value="DIGUANYLATE CYCLASE DGCT-RELATED"/>
    <property type="match status" value="1"/>
</dbReference>
<keyword evidence="2" id="KW-1133">Transmembrane helix</keyword>
<feature type="transmembrane region" description="Helical" evidence="2">
    <location>
        <begin position="15"/>
        <end position="38"/>
    </location>
</feature>
<dbReference type="Gene3D" id="6.10.340.10">
    <property type="match status" value="1"/>
</dbReference>
<evidence type="ECO:0000313" key="4">
    <source>
        <dbReference type="EMBL" id="QKQ25677.1"/>
    </source>
</evidence>
<dbReference type="InterPro" id="IPR043128">
    <property type="entry name" value="Rev_trsase/Diguanyl_cyclase"/>
</dbReference>
<evidence type="ECO:0000313" key="5">
    <source>
        <dbReference type="Proteomes" id="UP000509658"/>
    </source>
</evidence>
<evidence type="ECO:0000259" key="3">
    <source>
        <dbReference type="PROSITE" id="PS50887"/>
    </source>
</evidence>
<reference evidence="4 5" key="1">
    <citation type="submission" date="2020-05" db="EMBL/GenBank/DDBJ databases">
        <title>Horizontal transmission and recombination maintain forever young bacterial symbiont genomes.</title>
        <authorList>
            <person name="Russell S.L."/>
            <person name="Pepper-Tunick E."/>
            <person name="Svedberg J."/>
            <person name="Byrne A."/>
            <person name="Ruelas Castillo J."/>
            <person name="Vollmers C."/>
            <person name="Beinart R.A."/>
            <person name="Corbett-Detig R."/>
        </authorList>
    </citation>
    <scope>NUCLEOTIDE SEQUENCE [LARGE SCALE GENOMIC DNA]</scope>
    <source>
        <strain evidence="4">Santa_Monica_outfall</strain>
    </source>
</reference>
<gene>
    <name evidence="4" type="ORF">HUE57_04745</name>
</gene>
<dbReference type="Proteomes" id="UP000509658">
    <property type="component" value="Chromosome"/>
</dbReference>
<dbReference type="InterPro" id="IPR029787">
    <property type="entry name" value="Nucleotide_cyclase"/>
</dbReference>
<accession>A0A6N0HU18</accession>
<comment type="cofactor">
    <cofactor evidence="1">
        <name>Mg(2+)</name>
        <dbReference type="ChEBI" id="CHEBI:18420"/>
    </cofactor>
</comment>
<dbReference type="CDD" id="cd01949">
    <property type="entry name" value="GGDEF"/>
    <property type="match status" value="1"/>
</dbReference>
<dbReference type="PROSITE" id="PS50887">
    <property type="entry name" value="GGDEF"/>
    <property type="match status" value="1"/>
</dbReference>
<dbReference type="SMART" id="SM00267">
    <property type="entry name" value="GGDEF"/>
    <property type="match status" value="1"/>
</dbReference>
<dbReference type="FunFam" id="3.30.70.270:FF:000001">
    <property type="entry name" value="Diguanylate cyclase domain protein"/>
    <property type="match status" value="1"/>
</dbReference>